<keyword evidence="6" id="KW-1185">Reference proteome</keyword>
<dbReference type="GO" id="GO:0003700">
    <property type="term" value="F:DNA-binding transcription factor activity"/>
    <property type="evidence" value="ECO:0007669"/>
    <property type="project" value="InterPro"/>
</dbReference>
<proteinExistence type="predicted"/>
<keyword evidence="1" id="KW-0805">Transcription regulation</keyword>
<evidence type="ECO:0000313" key="5">
    <source>
        <dbReference type="EMBL" id="SJZ37912.1"/>
    </source>
</evidence>
<dbReference type="Pfam" id="PF00392">
    <property type="entry name" value="GntR"/>
    <property type="match status" value="1"/>
</dbReference>
<dbReference type="InterPro" id="IPR050679">
    <property type="entry name" value="Bact_HTH_transcr_reg"/>
</dbReference>
<dbReference type="SUPFAM" id="SSF64288">
    <property type="entry name" value="Chorismate lyase-like"/>
    <property type="match status" value="1"/>
</dbReference>
<dbReference type="RefSeq" id="WP_229601069.1">
    <property type="nucleotide sequence ID" value="NZ_FUXB01000001.1"/>
</dbReference>
<evidence type="ECO:0000256" key="2">
    <source>
        <dbReference type="ARBA" id="ARBA00023125"/>
    </source>
</evidence>
<dbReference type="InterPro" id="IPR000524">
    <property type="entry name" value="Tscrpt_reg_HTH_GntR"/>
</dbReference>
<dbReference type="Proteomes" id="UP000190834">
    <property type="component" value="Unassembled WGS sequence"/>
</dbReference>
<dbReference type="SMART" id="SM00345">
    <property type="entry name" value="HTH_GNTR"/>
    <property type="match status" value="1"/>
</dbReference>
<dbReference type="PANTHER" id="PTHR44846:SF1">
    <property type="entry name" value="MANNOSYL-D-GLYCERATE TRANSPORT_METABOLISM SYSTEM REPRESSOR MNGR-RELATED"/>
    <property type="match status" value="1"/>
</dbReference>
<accession>A0A1T4K676</accession>
<dbReference type="InterPro" id="IPR036388">
    <property type="entry name" value="WH-like_DNA-bd_sf"/>
</dbReference>
<dbReference type="PANTHER" id="PTHR44846">
    <property type="entry name" value="MANNOSYL-D-GLYCERATE TRANSPORT/METABOLISM SYSTEM REPRESSOR MNGR-RELATED"/>
    <property type="match status" value="1"/>
</dbReference>
<evidence type="ECO:0000259" key="4">
    <source>
        <dbReference type="PROSITE" id="PS50949"/>
    </source>
</evidence>
<dbReference type="PRINTS" id="PR00035">
    <property type="entry name" value="HTHGNTR"/>
</dbReference>
<organism evidence="5 6">
    <name type="scientific">Vibrio cincinnatiensis DSM 19608</name>
    <dbReference type="NCBI Taxonomy" id="1123491"/>
    <lineage>
        <taxon>Bacteria</taxon>
        <taxon>Pseudomonadati</taxon>
        <taxon>Pseudomonadota</taxon>
        <taxon>Gammaproteobacteria</taxon>
        <taxon>Vibrionales</taxon>
        <taxon>Vibrionaceae</taxon>
        <taxon>Vibrio</taxon>
    </lineage>
</organism>
<dbReference type="STRING" id="1123491.SAMN02745782_00028"/>
<evidence type="ECO:0000256" key="1">
    <source>
        <dbReference type="ARBA" id="ARBA00023015"/>
    </source>
</evidence>
<dbReference type="GO" id="GO:0003677">
    <property type="term" value="F:DNA binding"/>
    <property type="evidence" value="ECO:0007669"/>
    <property type="project" value="UniProtKB-KW"/>
</dbReference>
<dbReference type="InterPro" id="IPR011663">
    <property type="entry name" value="UTRA"/>
</dbReference>
<dbReference type="InterPro" id="IPR036390">
    <property type="entry name" value="WH_DNA-bd_sf"/>
</dbReference>
<dbReference type="Gene3D" id="1.10.10.10">
    <property type="entry name" value="Winged helix-like DNA-binding domain superfamily/Winged helix DNA-binding domain"/>
    <property type="match status" value="1"/>
</dbReference>
<dbReference type="CDD" id="cd07377">
    <property type="entry name" value="WHTH_GntR"/>
    <property type="match status" value="1"/>
</dbReference>
<keyword evidence="3" id="KW-0804">Transcription</keyword>
<keyword evidence="2" id="KW-0238">DNA-binding</keyword>
<dbReference type="Pfam" id="PF07702">
    <property type="entry name" value="UTRA"/>
    <property type="match status" value="1"/>
</dbReference>
<feature type="domain" description="HTH gntR-type" evidence="4">
    <location>
        <begin position="3"/>
        <end position="71"/>
    </location>
</feature>
<gene>
    <name evidence="5" type="ORF">SAMN02745782_00028</name>
</gene>
<reference evidence="6" key="1">
    <citation type="submission" date="2017-02" db="EMBL/GenBank/DDBJ databases">
        <authorList>
            <person name="Varghese N."/>
            <person name="Submissions S."/>
        </authorList>
    </citation>
    <scope>NUCLEOTIDE SEQUENCE [LARGE SCALE GENOMIC DNA]</scope>
    <source>
        <strain evidence="6">DSM 19608</strain>
    </source>
</reference>
<dbReference type="InterPro" id="IPR028978">
    <property type="entry name" value="Chorismate_lyase_/UTRA_dom_sf"/>
</dbReference>
<dbReference type="EMBL" id="FUXB01000001">
    <property type="protein sequence ID" value="SJZ37912.1"/>
    <property type="molecule type" value="Genomic_DNA"/>
</dbReference>
<dbReference type="GeneID" id="70583879"/>
<dbReference type="SUPFAM" id="SSF46785">
    <property type="entry name" value="Winged helix' DNA-binding domain"/>
    <property type="match status" value="1"/>
</dbReference>
<dbReference type="Gene3D" id="3.40.1410.10">
    <property type="entry name" value="Chorismate lyase-like"/>
    <property type="match status" value="1"/>
</dbReference>
<evidence type="ECO:0000256" key="3">
    <source>
        <dbReference type="ARBA" id="ARBA00023163"/>
    </source>
</evidence>
<evidence type="ECO:0000313" key="6">
    <source>
        <dbReference type="Proteomes" id="UP000190834"/>
    </source>
</evidence>
<name>A0A1T4K676_VIBCI</name>
<protein>
    <submittedName>
        <fullName evidence="5">Transcriptional regulator, GntR family</fullName>
    </submittedName>
</protein>
<sequence length="237" mass="27024">MDKPRYLQIADQLIAGIKSGEYKPGTLLPTEAILQNTFSVSRVTIRKAMEILVEQDLLVRVRGSGTYVKAPKTQHNAFELSGFIEEVSAQGREPSSQVITFEIQPCNASIAQKLQLEEGQLIYAVQRLRLIDKEPEILECTYLPVEMFTDLSLEVMQTSKYDYIENQKGLTIALSRQVIWPDTMTEKLASLLNSEVGAPILRVESVGELVDGRPFEFTINYFRLHQYSFEFVAHRRY</sequence>
<dbReference type="PROSITE" id="PS50949">
    <property type="entry name" value="HTH_GNTR"/>
    <property type="match status" value="1"/>
</dbReference>
<dbReference type="GO" id="GO:0045892">
    <property type="term" value="P:negative regulation of DNA-templated transcription"/>
    <property type="evidence" value="ECO:0007669"/>
    <property type="project" value="TreeGrafter"/>
</dbReference>
<dbReference type="SMART" id="SM00866">
    <property type="entry name" value="UTRA"/>
    <property type="match status" value="1"/>
</dbReference>
<dbReference type="AlphaFoldDB" id="A0A1T4K676"/>